<evidence type="ECO:0000313" key="6">
    <source>
        <dbReference type="Proteomes" id="UP000244384"/>
    </source>
</evidence>
<organism evidence="5 6">
    <name type="scientific">Aeromicrobium chenweiae</name>
    <dbReference type="NCBI Taxonomy" id="2079793"/>
    <lineage>
        <taxon>Bacteria</taxon>
        <taxon>Bacillati</taxon>
        <taxon>Actinomycetota</taxon>
        <taxon>Actinomycetes</taxon>
        <taxon>Propionibacteriales</taxon>
        <taxon>Nocardioidaceae</taxon>
        <taxon>Aeromicrobium</taxon>
    </lineage>
</organism>
<sequence>MTMNSKRRSVAIAGAASALALSLAACGGGSAAGGDDKGPIKIGAVYPLTGPAAANGDWAKIGTEIAVKEINANGGIDGRQVKVVYGDDELDATKAVTEMNRVVNQEKVDLVLGPLSSDPVLATLPLLKSTKTPSIMGAGSEKVTPDIAPYSFSWTMNATTQAQEMVDAAVKDGAKSIAILSDGGTQGKTAADAMKADIKKRGLKLSGTQELSIKNTDVTPQLLSLKKGNPDHVLLFPVASSDTARVLEQVKQLNWDVPFTGSYGTTFADTVMEIAGDDAYENMNAITFSSFSACTKEEVPESTSSFVKTVRAFSEKRAKGASFDSIAQSHDAVYLFKAAIEATGTTDGPKVAAWLEENGTNLPKDIPLVNQAFGMTKDTHFLFTSDSLSLVDPGTSVSDSVFQRADCS</sequence>
<dbReference type="InterPro" id="IPR028081">
    <property type="entry name" value="Leu-bd"/>
</dbReference>
<dbReference type="PROSITE" id="PS51257">
    <property type="entry name" value="PROKAR_LIPOPROTEIN"/>
    <property type="match status" value="1"/>
</dbReference>
<dbReference type="SUPFAM" id="SSF53822">
    <property type="entry name" value="Periplasmic binding protein-like I"/>
    <property type="match status" value="1"/>
</dbReference>
<keyword evidence="6" id="KW-1185">Reference proteome</keyword>
<dbReference type="RefSeq" id="WP_108579437.1">
    <property type="nucleotide sequence ID" value="NZ_CP026952.1"/>
</dbReference>
<name>A0A2S0WPJ6_9ACTN</name>
<evidence type="ECO:0000256" key="3">
    <source>
        <dbReference type="ARBA" id="ARBA00022729"/>
    </source>
</evidence>
<dbReference type="GO" id="GO:0006865">
    <property type="term" value="P:amino acid transport"/>
    <property type="evidence" value="ECO:0007669"/>
    <property type="project" value="UniProtKB-KW"/>
</dbReference>
<keyword evidence="4" id="KW-0029">Amino-acid transport</keyword>
<comment type="similarity">
    <text evidence="1">Belongs to the leucine-binding protein family.</text>
</comment>
<dbReference type="KEGG" id="aez:C3E78_14110"/>
<keyword evidence="3" id="KW-0732">Signal</keyword>
<evidence type="ECO:0000313" key="5">
    <source>
        <dbReference type="EMBL" id="AWB93247.1"/>
    </source>
</evidence>
<accession>A0A5F2EXA0</accession>
<dbReference type="PRINTS" id="PR00337">
    <property type="entry name" value="LEUILEVALBP"/>
</dbReference>
<dbReference type="InterPro" id="IPR028082">
    <property type="entry name" value="Peripla_BP_I"/>
</dbReference>
<protein>
    <submittedName>
        <fullName evidence="5">Uncharacterized protein</fullName>
    </submittedName>
</protein>
<reference evidence="6" key="1">
    <citation type="submission" date="2018-01" db="EMBL/GenBank/DDBJ databases">
        <authorList>
            <person name="Li J."/>
        </authorList>
    </citation>
    <scope>NUCLEOTIDE SEQUENCE [LARGE SCALE GENOMIC DNA]</scope>
    <source>
        <strain evidence="6">592</strain>
    </source>
</reference>
<evidence type="ECO:0000256" key="1">
    <source>
        <dbReference type="ARBA" id="ARBA00010062"/>
    </source>
</evidence>
<dbReference type="Proteomes" id="UP000244384">
    <property type="component" value="Chromosome"/>
</dbReference>
<dbReference type="OrthoDB" id="7337537at2"/>
<dbReference type="AlphaFoldDB" id="A0A2S0WPJ6"/>
<dbReference type="Gene3D" id="3.40.50.2300">
    <property type="match status" value="2"/>
</dbReference>
<dbReference type="PANTHER" id="PTHR30483:SF6">
    <property type="entry name" value="PERIPLASMIC BINDING PROTEIN OF ABC TRANSPORTER FOR NATURAL AMINO ACIDS"/>
    <property type="match status" value="1"/>
</dbReference>
<dbReference type="EMBL" id="CP026952">
    <property type="protein sequence ID" value="AWB93247.1"/>
    <property type="molecule type" value="Genomic_DNA"/>
</dbReference>
<dbReference type="InterPro" id="IPR000709">
    <property type="entry name" value="Leu_Ile_Val-bd"/>
</dbReference>
<keyword evidence="2" id="KW-0813">Transport</keyword>
<dbReference type="InterPro" id="IPR051010">
    <property type="entry name" value="BCAA_transport"/>
</dbReference>
<dbReference type="PANTHER" id="PTHR30483">
    <property type="entry name" value="LEUCINE-SPECIFIC-BINDING PROTEIN"/>
    <property type="match status" value="1"/>
</dbReference>
<evidence type="ECO:0000256" key="4">
    <source>
        <dbReference type="ARBA" id="ARBA00022970"/>
    </source>
</evidence>
<accession>A0A2S0WPJ6</accession>
<proteinExistence type="inferred from homology"/>
<evidence type="ECO:0000256" key="2">
    <source>
        <dbReference type="ARBA" id="ARBA00022448"/>
    </source>
</evidence>
<gene>
    <name evidence="5" type="ORF">C3E78_14110</name>
</gene>
<dbReference type="Pfam" id="PF13458">
    <property type="entry name" value="Peripla_BP_6"/>
    <property type="match status" value="1"/>
</dbReference>